<evidence type="ECO:0000313" key="4">
    <source>
        <dbReference type="EMBL" id="GAA4153865.1"/>
    </source>
</evidence>
<dbReference type="SUPFAM" id="SSF52833">
    <property type="entry name" value="Thioredoxin-like"/>
    <property type="match status" value="1"/>
</dbReference>
<dbReference type="Proteomes" id="UP001500266">
    <property type="component" value="Unassembled WGS sequence"/>
</dbReference>
<proteinExistence type="predicted"/>
<organism evidence="4 5">
    <name type="scientific">Actinomadura keratinilytica</name>
    <dbReference type="NCBI Taxonomy" id="547461"/>
    <lineage>
        <taxon>Bacteria</taxon>
        <taxon>Bacillati</taxon>
        <taxon>Actinomycetota</taxon>
        <taxon>Actinomycetes</taxon>
        <taxon>Streptosporangiales</taxon>
        <taxon>Thermomonosporaceae</taxon>
        <taxon>Actinomadura</taxon>
    </lineage>
</organism>
<gene>
    <name evidence="4" type="ORF">GCM10022416_53290</name>
</gene>
<feature type="transmembrane region" description="Helical" evidence="2">
    <location>
        <begin position="15"/>
        <end position="36"/>
    </location>
</feature>
<sequence>MGRADRTAEGRRQRVLPAVLGAVAVIAVAVAVVVALRGRDGRGESTGPGTYRGPLAPASRTPDGATVMSRTGVTRPVLEIFEDFQCPVCRAVEHIVGPTVERLAAEGRVKVVYWPFQLFRGPGGEPLASNSRRAANAALCAPADRWPAYRDTLFAHQPEEGVAGFEPARLVAWGRQAGITGAGFASCVAKMRKAAQVDAMTRYATRTRAVDAAPAVFLDGRPLDLESQLLDAAAFERAVLSAGRG</sequence>
<keyword evidence="2" id="KW-1133">Transmembrane helix</keyword>
<accession>A0ABP7ZD31</accession>
<protein>
    <recommendedName>
        <fullName evidence="3">Thioredoxin-like fold domain-containing protein</fullName>
    </recommendedName>
</protein>
<dbReference type="InterPro" id="IPR036249">
    <property type="entry name" value="Thioredoxin-like_sf"/>
</dbReference>
<dbReference type="InterPro" id="IPR012336">
    <property type="entry name" value="Thioredoxin-like_fold"/>
</dbReference>
<dbReference type="Gene3D" id="3.40.30.10">
    <property type="entry name" value="Glutaredoxin"/>
    <property type="match status" value="1"/>
</dbReference>
<evidence type="ECO:0000313" key="5">
    <source>
        <dbReference type="Proteomes" id="UP001500266"/>
    </source>
</evidence>
<dbReference type="RefSeq" id="WP_345024380.1">
    <property type="nucleotide sequence ID" value="NZ_BAABDO010000116.1"/>
</dbReference>
<comment type="caution">
    <text evidence="4">The sequence shown here is derived from an EMBL/GenBank/DDBJ whole genome shotgun (WGS) entry which is preliminary data.</text>
</comment>
<dbReference type="CDD" id="cd02972">
    <property type="entry name" value="DsbA_family"/>
    <property type="match status" value="1"/>
</dbReference>
<name>A0ABP7ZD31_9ACTN</name>
<dbReference type="Pfam" id="PF13462">
    <property type="entry name" value="Thioredoxin_4"/>
    <property type="match status" value="1"/>
</dbReference>
<feature type="domain" description="Thioredoxin-like fold" evidence="3">
    <location>
        <begin position="77"/>
        <end position="224"/>
    </location>
</feature>
<keyword evidence="5" id="KW-1185">Reference proteome</keyword>
<keyword evidence="2" id="KW-0472">Membrane</keyword>
<evidence type="ECO:0000256" key="1">
    <source>
        <dbReference type="SAM" id="MobiDB-lite"/>
    </source>
</evidence>
<dbReference type="EMBL" id="BAABDO010000116">
    <property type="protein sequence ID" value="GAA4153865.1"/>
    <property type="molecule type" value="Genomic_DNA"/>
</dbReference>
<evidence type="ECO:0000259" key="3">
    <source>
        <dbReference type="Pfam" id="PF13462"/>
    </source>
</evidence>
<reference evidence="5" key="1">
    <citation type="journal article" date="2019" name="Int. J. Syst. Evol. Microbiol.">
        <title>The Global Catalogue of Microorganisms (GCM) 10K type strain sequencing project: providing services to taxonomists for standard genome sequencing and annotation.</title>
        <authorList>
            <consortium name="The Broad Institute Genomics Platform"/>
            <consortium name="The Broad Institute Genome Sequencing Center for Infectious Disease"/>
            <person name="Wu L."/>
            <person name="Ma J."/>
        </authorList>
    </citation>
    <scope>NUCLEOTIDE SEQUENCE [LARGE SCALE GENOMIC DNA]</scope>
    <source>
        <strain evidence="5">JCM 17316</strain>
    </source>
</reference>
<feature type="region of interest" description="Disordered" evidence="1">
    <location>
        <begin position="42"/>
        <end position="65"/>
    </location>
</feature>
<evidence type="ECO:0000256" key="2">
    <source>
        <dbReference type="SAM" id="Phobius"/>
    </source>
</evidence>
<keyword evidence="2" id="KW-0812">Transmembrane</keyword>